<dbReference type="CDD" id="cd20071">
    <property type="entry name" value="SET_SMYD"/>
    <property type="match status" value="1"/>
</dbReference>
<comment type="caution">
    <text evidence="3">The sequence shown here is derived from an EMBL/GenBank/DDBJ whole genome shotgun (WGS) entry which is preliminary data.</text>
</comment>
<dbReference type="AlphaFoldDB" id="A0ABD1XSF2"/>
<dbReference type="SUPFAM" id="SSF82199">
    <property type="entry name" value="SET domain"/>
    <property type="match status" value="1"/>
</dbReference>
<organism evidence="3 4">
    <name type="scientific">Riccia fluitans</name>
    <dbReference type="NCBI Taxonomy" id="41844"/>
    <lineage>
        <taxon>Eukaryota</taxon>
        <taxon>Viridiplantae</taxon>
        <taxon>Streptophyta</taxon>
        <taxon>Embryophyta</taxon>
        <taxon>Marchantiophyta</taxon>
        <taxon>Marchantiopsida</taxon>
        <taxon>Marchantiidae</taxon>
        <taxon>Marchantiales</taxon>
        <taxon>Ricciaceae</taxon>
        <taxon>Riccia</taxon>
    </lineage>
</organism>
<evidence type="ECO:0000313" key="4">
    <source>
        <dbReference type="Proteomes" id="UP001605036"/>
    </source>
</evidence>
<dbReference type="PANTHER" id="PTHR47436">
    <property type="entry name" value="HISTONE-LYSINE N-METHYLTRANSFERASE ATXR2"/>
    <property type="match status" value="1"/>
</dbReference>
<feature type="domain" description="SET" evidence="2">
    <location>
        <begin position="28"/>
        <end position="442"/>
    </location>
</feature>
<evidence type="ECO:0000259" key="2">
    <source>
        <dbReference type="PROSITE" id="PS50280"/>
    </source>
</evidence>
<proteinExistence type="predicted"/>
<dbReference type="Proteomes" id="UP001605036">
    <property type="component" value="Unassembled WGS sequence"/>
</dbReference>
<dbReference type="PANTHER" id="PTHR47436:SF1">
    <property type="entry name" value="SET DOMAIN-CONTAINING PROTEIN"/>
    <property type="match status" value="1"/>
</dbReference>
<feature type="compositionally biased region" description="Acidic residues" evidence="1">
    <location>
        <begin position="118"/>
        <end position="130"/>
    </location>
</feature>
<accession>A0ABD1XSF2</accession>
<feature type="compositionally biased region" description="Basic and acidic residues" evidence="1">
    <location>
        <begin position="101"/>
        <end position="111"/>
    </location>
</feature>
<dbReference type="InterPro" id="IPR001214">
    <property type="entry name" value="SET_dom"/>
</dbReference>
<keyword evidence="4" id="KW-1185">Reference proteome</keyword>
<evidence type="ECO:0000256" key="1">
    <source>
        <dbReference type="SAM" id="MobiDB-lite"/>
    </source>
</evidence>
<dbReference type="InterPro" id="IPR044237">
    <property type="entry name" value="ATXR2-like"/>
</dbReference>
<dbReference type="Gene3D" id="2.170.270.10">
    <property type="entry name" value="SET domain"/>
    <property type="match status" value="1"/>
</dbReference>
<dbReference type="SMART" id="SM00317">
    <property type="entry name" value="SET"/>
    <property type="match status" value="1"/>
</dbReference>
<feature type="region of interest" description="Disordered" evidence="1">
    <location>
        <begin position="101"/>
        <end position="132"/>
    </location>
</feature>
<protein>
    <recommendedName>
        <fullName evidence="2">SET domain-containing protein</fullName>
    </recommendedName>
</protein>
<gene>
    <name evidence="3" type="ORF">R1flu_022518</name>
</gene>
<dbReference type="InterPro" id="IPR046341">
    <property type="entry name" value="SET_dom_sf"/>
</dbReference>
<dbReference type="Pfam" id="PF00856">
    <property type="entry name" value="SET"/>
    <property type="match status" value="1"/>
</dbReference>
<evidence type="ECO:0000313" key="3">
    <source>
        <dbReference type="EMBL" id="KAL2610826.1"/>
    </source>
</evidence>
<reference evidence="3 4" key="1">
    <citation type="submission" date="2024-09" db="EMBL/GenBank/DDBJ databases">
        <title>Chromosome-scale assembly of Riccia fluitans.</title>
        <authorList>
            <person name="Paukszto L."/>
            <person name="Sawicki J."/>
            <person name="Karawczyk K."/>
            <person name="Piernik-Szablinska J."/>
            <person name="Szczecinska M."/>
            <person name="Mazdziarz M."/>
        </authorList>
    </citation>
    <scope>NUCLEOTIDE SEQUENCE [LARGE SCALE GENOMIC DNA]</scope>
    <source>
        <strain evidence="3">Rf_01</strain>
        <tissue evidence="3">Aerial parts of the thallus</tissue>
    </source>
</reference>
<dbReference type="EMBL" id="JBHFFA010000007">
    <property type="protein sequence ID" value="KAL2610826.1"/>
    <property type="molecule type" value="Genomic_DNA"/>
</dbReference>
<sequence>MAELLLAAPSEAAMGKYYDKLATAGKGPGVKVEQIGGVFGKGLFADKNFSEGELVLREPMLVGAQHENNKADALVCSLCFRYVGTLELQIGRRLIPKLDGTDKYHDQDDTGSHSGGEEGSDMDFTEDDEDRCGCDGKPKKNKTISMELVNSLLKGELHLPDSERFLLSPITNCPGGCSEDVYCSDVCADEAWRAYHSLLCTGPNSLCVNKTALVKFKDHARDTNDIFLVAAQVIAGTLIRARNLASELAKTSTAKGKGEAREARDILLEAWEPFAMGHKKVWWEAVALPDDVDPSQGDAFREQFKELANESLTNLKEAIYDEEYSSLFDLEVYGQIIGMFELNNLEIVVPSPMEDYFIHIDELPLDRRADAAKITRSFLDALGSEYATYCSGTGFFALQSCVNHSCRPNAKAFKRDEDKDGAAILLATRNIRKGEEITISYIDENRSLEERQGMLADYGFTCSCPRCVEESSMKIFSSRSLAGMLQP</sequence>
<name>A0ABD1XSF2_9MARC</name>
<dbReference type="PROSITE" id="PS50280">
    <property type="entry name" value="SET"/>
    <property type="match status" value="1"/>
</dbReference>